<feature type="region of interest" description="Disordered" evidence="1">
    <location>
        <begin position="1"/>
        <end position="76"/>
    </location>
</feature>
<feature type="compositionally biased region" description="Basic residues" evidence="1">
    <location>
        <begin position="43"/>
        <end position="53"/>
    </location>
</feature>
<evidence type="ECO:0000313" key="2">
    <source>
        <dbReference type="EMBL" id="PON85347.1"/>
    </source>
</evidence>
<sequence length="76" mass="8188">MQHLNPTIGIDPGHDLQPDTSSTSDKPASPSTGLCCTTQGRGKVARSRGHSRMKIGVSPPPNANHYHKQQVQVFLD</sequence>
<feature type="compositionally biased region" description="Polar residues" evidence="1">
    <location>
        <begin position="18"/>
        <end position="40"/>
    </location>
</feature>
<organism evidence="2 3">
    <name type="scientific">Trema orientale</name>
    <name type="common">Charcoal tree</name>
    <name type="synonym">Celtis orientalis</name>
    <dbReference type="NCBI Taxonomy" id="63057"/>
    <lineage>
        <taxon>Eukaryota</taxon>
        <taxon>Viridiplantae</taxon>
        <taxon>Streptophyta</taxon>
        <taxon>Embryophyta</taxon>
        <taxon>Tracheophyta</taxon>
        <taxon>Spermatophyta</taxon>
        <taxon>Magnoliopsida</taxon>
        <taxon>eudicotyledons</taxon>
        <taxon>Gunneridae</taxon>
        <taxon>Pentapetalae</taxon>
        <taxon>rosids</taxon>
        <taxon>fabids</taxon>
        <taxon>Rosales</taxon>
        <taxon>Cannabaceae</taxon>
        <taxon>Trema</taxon>
    </lineage>
</organism>
<evidence type="ECO:0000256" key="1">
    <source>
        <dbReference type="SAM" id="MobiDB-lite"/>
    </source>
</evidence>
<dbReference type="Proteomes" id="UP000237000">
    <property type="component" value="Unassembled WGS sequence"/>
</dbReference>
<evidence type="ECO:0000313" key="3">
    <source>
        <dbReference type="Proteomes" id="UP000237000"/>
    </source>
</evidence>
<dbReference type="InParanoid" id="A0A2P5EIH3"/>
<dbReference type="AlphaFoldDB" id="A0A2P5EIH3"/>
<reference evidence="3" key="1">
    <citation type="submission" date="2016-06" db="EMBL/GenBank/DDBJ databases">
        <title>Parallel loss of symbiosis genes in relatives of nitrogen-fixing non-legume Parasponia.</title>
        <authorList>
            <person name="Van Velzen R."/>
            <person name="Holmer R."/>
            <person name="Bu F."/>
            <person name="Rutten L."/>
            <person name="Van Zeijl A."/>
            <person name="Liu W."/>
            <person name="Santuari L."/>
            <person name="Cao Q."/>
            <person name="Sharma T."/>
            <person name="Shen D."/>
            <person name="Roswanjaya Y."/>
            <person name="Wardhani T."/>
            <person name="Kalhor M.S."/>
            <person name="Jansen J."/>
            <person name="Van den Hoogen J."/>
            <person name="Gungor B."/>
            <person name="Hartog M."/>
            <person name="Hontelez J."/>
            <person name="Verver J."/>
            <person name="Yang W.-C."/>
            <person name="Schijlen E."/>
            <person name="Repin R."/>
            <person name="Schilthuizen M."/>
            <person name="Schranz E."/>
            <person name="Heidstra R."/>
            <person name="Miyata K."/>
            <person name="Fedorova E."/>
            <person name="Kohlen W."/>
            <person name="Bisseling T."/>
            <person name="Smit S."/>
            <person name="Geurts R."/>
        </authorList>
    </citation>
    <scope>NUCLEOTIDE SEQUENCE [LARGE SCALE GENOMIC DNA]</scope>
    <source>
        <strain evidence="3">cv. RG33-2</strain>
    </source>
</reference>
<protein>
    <submittedName>
        <fullName evidence="2">Uncharacterized protein</fullName>
    </submittedName>
</protein>
<dbReference type="EMBL" id="JXTC01000149">
    <property type="protein sequence ID" value="PON85347.1"/>
    <property type="molecule type" value="Genomic_DNA"/>
</dbReference>
<comment type="caution">
    <text evidence="2">The sequence shown here is derived from an EMBL/GenBank/DDBJ whole genome shotgun (WGS) entry which is preliminary data.</text>
</comment>
<accession>A0A2P5EIH3</accession>
<proteinExistence type="predicted"/>
<keyword evidence="3" id="KW-1185">Reference proteome</keyword>
<name>A0A2P5EIH3_TREOI</name>
<gene>
    <name evidence="2" type="ORF">TorRG33x02_188740</name>
</gene>